<feature type="compositionally biased region" description="Low complexity" evidence="5">
    <location>
        <begin position="85"/>
        <end position="99"/>
    </location>
</feature>
<dbReference type="InterPro" id="IPR025941">
    <property type="entry name" value="Vps8_central_dom"/>
</dbReference>
<evidence type="ECO:0000313" key="9">
    <source>
        <dbReference type="Proteomes" id="UP000008694"/>
    </source>
</evidence>
<keyword evidence="3" id="KW-0677">Repeat</keyword>
<dbReference type="GO" id="GO:0034058">
    <property type="term" value="P:endosomal vesicle fusion"/>
    <property type="evidence" value="ECO:0007669"/>
    <property type="project" value="TreeGrafter"/>
</dbReference>
<evidence type="ECO:0000256" key="2">
    <source>
        <dbReference type="ARBA" id="ARBA00022574"/>
    </source>
</evidence>
<dbReference type="InterPro" id="IPR045111">
    <property type="entry name" value="Vps41/Vps8"/>
</dbReference>
<feature type="domain" description="Vacuolar protein sorting-associated protein 8 central" evidence="7">
    <location>
        <begin position="1035"/>
        <end position="1116"/>
    </location>
</feature>
<dbReference type="PANTHER" id="PTHR12616">
    <property type="entry name" value="VACUOLAR PROTEIN SORTING VPS41"/>
    <property type="match status" value="1"/>
</dbReference>
<dbReference type="SUPFAM" id="SSF50978">
    <property type="entry name" value="WD40 repeat-like"/>
    <property type="match status" value="1"/>
</dbReference>
<evidence type="ECO:0000256" key="5">
    <source>
        <dbReference type="SAM" id="MobiDB-lite"/>
    </source>
</evidence>
<dbReference type="AlphaFoldDB" id="D7M5K3"/>
<feature type="compositionally biased region" description="Basic and acidic residues" evidence="5">
    <location>
        <begin position="55"/>
        <end position="65"/>
    </location>
</feature>
<accession>D7M5K3</accession>
<feature type="compositionally biased region" description="Low complexity" evidence="5">
    <location>
        <begin position="1"/>
        <end position="12"/>
    </location>
</feature>
<dbReference type="InterPro" id="IPR036322">
    <property type="entry name" value="WD40_repeat_dom_sf"/>
</dbReference>
<evidence type="ECO:0000256" key="4">
    <source>
        <dbReference type="PROSITE-ProRule" id="PRU00221"/>
    </source>
</evidence>
<dbReference type="InterPro" id="IPR015943">
    <property type="entry name" value="WD40/YVTN_repeat-like_dom_sf"/>
</dbReference>
<sequence>MELDLDSFLVSDSDSDSDLDSSSVPHRTVDEILNASSSSSPSSSPPSSPPSINRLKQDDPNRRLSEALTNVAVVRPESELHRGFPPTRRSSTSSSSLRQLPLPSLFAGVRSNVKPGAALAAAVAASRLVPTPHAAIIKSRRASSASSELLQQVSNQEEDDQDVLSSNGDSVGVAAGSVSVDDFRSFGGESRMEDEDNGVAGVASQEDEAKVMEVQASDITESLVDTRDYEANSKPDLVTASSGFDAEGNVSAEQDAKKTTEAGNAAVDDDKDETMLIASLVESSESQRLNDSEGNCYDAKVSNDEDSSVIDVKSDKSDIIIPDSKEEGGDAFIPDDGSSMSGISELVEERIVELENERMSKREKLKSQSFRKQLVLAEEFEKKQAYTGLHWEEGAAAQPMRLEGVKIGSTNLGYFDVDADNVISRTISSQAFKRDHGSPQVLAVHLNYIAVGTSKGVIVVIPSKYSSDTADQMESKMIWLGLQGERSQSPVTSVCFNQIGSLLLAGYGDGHVTVWDMQRASIAKVITEHTAPVVYAFFLGRDSQGSRIFKVITSDTKGVVFKHTFSWALLLNMYTVKTQCLLDGQKNGTVLSASPLPDEIFGSSLASSKGGNSAVPSSSISSMMGGVVGVDSTWKLFNEDSTSVEEGVVIFASYQTGLVVKLIPDLEVYAQLPRPEGVREGSMPYTAWKCSTGNSSPENYSKEAEDRVSFLVIAWDRRVQVAKLVKSDLKEYAKWSLDSPAIGVVWLDDQLLVIPTVTGHLYLFTRDGVVIHQTNFLVAGSSGNDIISYHTYFTNVFGNPEKAYHNSMGVRGASVYILGTGHLVISRLLPWKERVDVLRRGGDWMGAFNMAMSLFNGQAHGVVDLPKTVDAIREAIAPSLAELLLSYVDEVFSYISIAFSNQIEKNGVTHEPSSGTNNVNLEIEEQYNRVGGVAVEFCVHINRMDLLFDEIFSRFVAVQQRGIYFTSICMCINFLFWATFYYGTGFSIIPTRFTTLGLRLVLYRLLGSVSLFFKLRRELWSTDLGISYVGLAFGDMLGSLPPEIMQALVEHYSRKGWLQRIEQCVLHMDISSLDFNQVVRICREHGLYGALLYLFNKGLDDFRSPLEELLIVLRNSDKQRAIAIGYVMLSRCTLFWLYKTLCAKLISSAPSSLVSVMD</sequence>
<feature type="transmembrane region" description="Helical" evidence="6">
    <location>
        <begin position="963"/>
        <end position="984"/>
    </location>
</feature>
<dbReference type="InterPro" id="IPR001680">
    <property type="entry name" value="WD40_rpt"/>
</dbReference>
<dbReference type="InterPro" id="IPR019775">
    <property type="entry name" value="WD40_repeat_CS"/>
</dbReference>
<feature type="region of interest" description="Disordered" evidence="5">
    <location>
        <begin position="1"/>
        <end position="99"/>
    </location>
</feature>
<keyword evidence="6" id="KW-1133">Transmembrane helix</keyword>
<dbReference type="Pfam" id="PF12816">
    <property type="entry name" value="TPR_Vps8"/>
    <property type="match status" value="1"/>
</dbReference>
<keyword evidence="2 4" id="KW-0853">WD repeat</keyword>
<reference evidence="9" key="1">
    <citation type="journal article" date="2011" name="Nat. Genet.">
        <title>The Arabidopsis lyrata genome sequence and the basis of rapid genome size change.</title>
        <authorList>
            <person name="Hu T.T."/>
            <person name="Pattyn P."/>
            <person name="Bakker E.G."/>
            <person name="Cao J."/>
            <person name="Cheng J.-F."/>
            <person name="Clark R.M."/>
            <person name="Fahlgren N."/>
            <person name="Fawcett J.A."/>
            <person name="Grimwood J."/>
            <person name="Gundlach H."/>
            <person name="Haberer G."/>
            <person name="Hollister J.D."/>
            <person name="Ossowski S."/>
            <person name="Ottilar R.P."/>
            <person name="Salamov A.A."/>
            <person name="Schneeberger K."/>
            <person name="Spannagl M."/>
            <person name="Wang X."/>
            <person name="Yang L."/>
            <person name="Nasrallah M.E."/>
            <person name="Bergelson J."/>
            <person name="Carrington J.C."/>
            <person name="Gaut B.S."/>
            <person name="Schmutz J."/>
            <person name="Mayer K.F.X."/>
            <person name="Van de Peer Y."/>
            <person name="Grigoriev I.V."/>
            <person name="Nordborg M."/>
            <person name="Weigel D."/>
            <person name="Guo Y.-L."/>
        </authorList>
    </citation>
    <scope>NUCLEOTIDE SEQUENCE [LARGE SCALE GENOMIC DNA]</scope>
    <source>
        <strain evidence="9">cv. MN47</strain>
    </source>
</reference>
<dbReference type="HOGENOM" id="CLU_000917_2_0_1"/>
<proteinExistence type="inferred from homology"/>
<evidence type="ECO:0000259" key="7">
    <source>
        <dbReference type="Pfam" id="PF12816"/>
    </source>
</evidence>
<feature type="region of interest" description="Disordered" evidence="5">
    <location>
        <begin position="148"/>
        <end position="173"/>
    </location>
</feature>
<gene>
    <name evidence="8" type="ORF">ARALYDRAFT_912161</name>
</gene>
<evidence type="ECO:0000256" key="3">
    <source>
        <dbReference type="ARBA" id="ARBA00022737"/>
    </source>
</evidence>
<dbReference type="Proteomes" id="UP000008694">
    <property type="component" value="Unassembled WGS sequence"/>
</dbReference>
<keyword evidence="6" id="KW-0472">Membrane</keyword>
<dbReference type="Gene3D" id="2.130.10.10">
    <property type="entry name" value="YVTN repeat-like/Quinoprotein amine dehydrogenase"/>
    <property type="match status" value="1"/>
</dbReference>
<evidence type="ECO:0000256" key="1">
    <source>
        <dbReference type="ARBA" id="ARBA00009422"/>
    </source>
</evidence>
<dbReference type="eggNOG" id="KOG2079">
    <property type="taxonomic scope" value="Eukaryota"/>
</dbReference>
<keyword evidence="9" id="KW-1185">Reference proteome</keyword>
<feature type="region of interest" description="Disordered" evidence="5">
    <location>
        <begin position="188"/>
        <end position="207"/>
    </location>
</feature>
<feature type="region of interest" description="Disordered" evidence="5">
    <location>
        <begin position="239"/>
        <end position="271"/>
    </location>
</feature>
<dbReference type="PROSITE" id="PS00678">
    <property type="entry name" value="WD_REPEATS_1"/>
    <property type="match status" value="1"/>
</dbReference>
<name>D7M5K3_ARALL</name>
<keyword evidence="6" id="KW-0812">Transmembrane</keyword>
<evidence type="ECO:0000313" key="8">
    <source>
        <dbReference type="EMBL" id="EFH49187.1"/>
    </source>
</evidence>
<feature type="repeat" description="WD" evidence="4">
    <location>
        <begin position="484"/>
        <end position="525"/>
    </location>
</feature>
<dbReference type="SMART" id="SM00320">
    <property type="entry name" value="WD40"/>
    <property type="match status" value="1"/>
</dbReference>
<dbReference type="STRING" id="81972.D7M5K3"/>
<dbReference type="PANTHER" id="PTHR12616:SF8">
    <property type="entry name" value="VACUOLAR PROTEIN SORTING-ASSOCIATED PROTEIN 8 HOMOLOG"/>
    <property type="match status" value="1"/>
</dbReference>
<dbReference type="PROSITE" id="PS50082">
    <property type="entry name" value="WD_REPEATS_2"/>
    <property type="match status" value="1"/>
</dbReference>
<dbReference type="Gramene" id="scaffold_604218.1">
    <property type="protein sequence ID" value="scaffold_604218.1"/>
    <property type="gene ID" value="scaffold_604218.1"/>
</dbReference>
<dbReference type="GO" id="GO:0005770">
    <property type="term" value="C:late endosome"/>
    <property type="evidence" value="ECO:0007669"/>
    <property type="project" value="TreeGrafter"/>
</dbReference>
<dbReference type="EMBL" id="GL348718">
    <property type="protein sequence ID" value="EFH49187.1"/>
    <property type="molecule type" value="Genomic_DNA"/>
</dbReference>
<evidence type="ECO:0000256" key="6">
    <source>
        <dbReference type="SAM" id="Phobius"/>
    </source>
</evidence>
<organism evidence="9">
    <name type="scientific">Arabidopsis lyrata subsp. lyrata</name>
    <name type="common">Lyre-leaved rock-cress</name>
    <dbReference type="NCBI Taxonomy" id="81972"/>
    <lineage>
        <taxon>Eukaryota</taxon>
        <taxon>Viridiplantae</taxon>
        <taxon>Streptophyta</taxon>
        <taxon>Embryophyta</taxon>
        <taxon>Tracheophyta</taxon>
        <taxon>Spermatophyta</taxon>
        <taxon>Magnoliopsida</taxon>
        <taxon>eudicotyledons</taxon>
        <taxon>Gunneridae</taxon>
        <taxon>Pentapetalae</taxon>
        <taxon>rosids</taxon>
        <taxon>malvids</taxon>
        <taxon>Brassicales</taxon>
        <taxon>Brassicaceae</taxon>
        <taxon>Camelineae</taxon>
        <taxon>Arabidopsis</taxon>
    </lineage>
</organism>
<dbReference type="GO" id="GO:0006623">
    <property type="term" value="P:protein targeting to vacuole"/>
    <property type="evidence" value="ECO:0007669"/>
    <property type="project" value="InterPro"/>
</dbReference>
<dbReference type="GO" id="GO:0030897">
    <property type="term" value="C:HOPS complex"/>
    <property type="evidence" value="ECO:0007669"/>
    <property type="project" value="TreeGrafter"/>
</dbReference>
<comment type="similarity">
    <text evidence="1">Belongs to the VPS8 family.</text>
</comment>
<dbReference type="Pfam" id="PF23410">
    <property type="entry name" value="Beta-prop_VPS8"/>
    <property type="match status" value="1"/>
</dbReference>
<protein>
    <recommendedName>
        <fullName evidence="7">Vacuolar protein sorting-associated protein 8 central domain-containing protein</fullName>
    </recommendedName>
</protein>